<dbReference type="SUPFAM" id="SSF51120">
    <property type="entry name" value="beta-Roll"/>
    <property type="match status" value="2"/>
</dbReference>
<evidence type="ECO:0000313" key="7">
    <source>
        <dbReference type="Proteomes" id="UP000249688"/>
    </source>
</evidence>
<dbReference type="Proteomes" id="UP000249688">
    <property type="component" value="Unassembled WGS sequence"/>
</dbReference>
<accession>A0A2W7IRM9</accession>
<dbReference type="Pfam" id="PF03160">
    <property type="entry name" value="Calx-beta"/>
    <property type="match status" value="7"/>
</dbReference>
<feature type="domain" description="Calx-beta" evidence="5">
    <location>
        <begin position="4"/>
        <end position="91"/>
    </location>
</feature>
<dbReference type="SMART" id="SM00237">
    <property type="entry name" value="Calx_beta"/>
    <property type="match status" value="7"/>
</dbReference>
<dbReference type="InterPro" id="IPR018511">
    <property type="entry name" value="Hemolysin-typ_Ca-bd_CS"/>
</dbReference>
<dbReference type="InterPro" id="IPR038255">
    <property type="entry name" value="PBS_linker_sf"/>
</dbReference>
<organism evidence="6 7">
    <name type="scientific">Humitalea rosea</name>
    <dbReference type="NCBI Taxonomy" id="990373"/>
    <lineage>
        <taxon>Bacteria</taxon>
        <taxon>Pseudomonadati</taxon>
        <taxon>Pseudomonadota</taxon>
        <taxon>Alphaproteobacteria</taxon>
        <taxon>Acetobacterales</taxon>
        <taxon>Roseomonadaceae</taxon>
        <taxon>Humitalea</taxon>
    </lineage>
</organism>
<dbReference type="PRINTS" id="PR00313">
    <property type="entry name" value="CABNDNGRPT"/>
</dbReference>
<dbReference type="Pfam" id="PF00353">
    <property type="entry name" value="HemolysinCabind"/>
    <property type="match status" value="2"/>
</dbReference>
<dbReference type="InterPro" id="IPR003644">
    <property type="entry name" value="Calx_beta"/>
</dbReference>
<dbReference type="Gene3D" id="2.150.10.10">
    <property type="entry name" value="Serralysin-like metalloprotease, C-terminal"/>
    <property type="match status" value="2"/>
</dbReference>
<name>A0A2W7IRM9_9PROT</name>
<keyword evidence="1" id="KW-0732">Signal</keyword>
<dbReference type="RefSeq" id="WP_158537082.1">
    <property type="nucleotide sequence ID" value="NZ_QKYU01000003.1"/>
</dbReference>
<keyword evidence="4" id="KW-0406">Ion transport</keyword>
<protein>
    <submittedName>
        <fullName evidence="6">Calx-beta domain-containing protein</fullName>
    </submittedName>
</protein>
<dbReference type="InterPro" id="IPR025282">
    <property type="entry name" value="DUF4214"/>
</dbReference>
<keyword evidence="2" id="KW-0677">Repeat</keyword>
<dbReference type="Pfam" id="PF13946">
    <property type="entry name" value="DUF4214"/>
    <property type="match status" value="2"/>
</dbReference>
<feature type="domain" description="Calx-beta" evidence="5">
    <location>
        <begin position="103"/>
        <end position="203"/>
    </location>
</feature>
<evidence type="ECO:0000313" key="6">
    <source>
        <dbReference type="EMBL" id="PZW49086.1"/>
    </source>
</evidence>
<reference evidence="6 7" key="1">
    <citation type="submission" date="2018-06" db="EMBL/GenBank/DDBJ databases">
        <title>Genomic Encyclopedia of Archaeal and Bacterial Type Strains, Phase II (KMG-II): from individual species to whole genera.</title>
        <authorList>
            <person name="Goeker M."/>
        </authorList>
    </citation>
    <scope>NUCLEOTIDE SEQUENCE [LARGE SCALE GENOMIC DNA]</scope>
    <source>
        <strain evidence="6 7">DSM 24525</strain>
    </source>
</reference>
<evidence type="ECO:0000256" key="1">
    <source>
        <dbReference type="ARBA" id="ARBA00022729"/>
    </source>
</evidence>
<dbReference type="PANTHER" id="PTHR11878">
    <property type="entry name" value="SODIUM/CALCIUM EXCHANGER"/>
    <property type="match status" value="1"/>
</dbReference>
<dbReference type="Gene3D" id="2.60.40.2030">
    <property type="match status" value="7"/>
</dbReference>
<proteinExistence type="predicted"/>
<dbReference type="InterPro" id="IPR011049">
    <property type="entry name" value="Serralysin-like_metalloprot_C"/>
</dbReference>
<dbReference type="GO" id="GO:0016020">
    <property type="term" value="C:membrane"/>
    <property type="evidence" value="ECO:0007669"/>
    <property type="project" value="InterPro"/>
</dbReference>
<keyword evidence="7" id="KW-1185">Reference proteome</keyword>
<dbReference type="OrthoDB" id="1153097at2"/>
<dbReference type="InterPro" id="IPR038081">
    <property type="entry name" value="CalX-like_sf"/>
</dbReference>
<keyword evidence="4" id="KW-0813">Transport</keyword>
<evidence type="ECO:0000259" key="5">
    <source>
        <dbReference type="SMART" id="SM00237"/>
    </source>
</evidence>
<dbReference type="GO" id="GO:0007154">
    <property type="term" value="P:cell communication"/>
    <property type="evidence" value="ECO:0007669"/>
    <property type="project" value="InterPro"/>
</dbReference>
<dbReference type="EMBL" id="QKYU01000003">
    <property type="protein sequence ID" value="PZW49086.1"/>
    <property type="molecule type" value="Genomic_DNA"/>
</dbReference>
<keyword evidence="3" id="KW-0106">Calcium</keyword>
<comment type="caution">
    <text evidence="6">The sequence shown here is derived from an EMBL/GenBank/DDBJ whole genome shotgun (WGS) entry which is preliminary data.</text>
</comment>
<evidence type="ECO:0000256" key="2">
    <source>
        <dbReference type="ARBA" id="ARBA00022737"/>
    </source>
</evidence>
<sequence>MSGTLPLVEVRDIVVGEKDGLATFVFALNAASANQTSIRYSWDYGTAGSQDFGSFTGTITFAAGETSKSIQVAITDDAIIEEPESFHLTLGTPVGLGLARTSATATILDNDRTDRAPLVSVTDTAVNESDGFAYFVVTLDRAAGAPVTVAFQTANGSATAGADFTTTQGSIVFAPGETAKTIAVPLLNDAAIESDESFDLILTGVTGPAGTALADARGTATLSRSDATPVSLPMLTVDDVSISEGSELNALTFVFRLSAPSANQTSVRYSWDYGTAGSQDFQGFSGTITFAPGETSKTILVSVLDDALAEMPETFHITLGTPVGLVLSQGWATATIIDNDRTDRAPLASVGDTGVNESDGFAHFVITLDRAATTPVVVNYQTANGTAAAGTDFLAKQGTVVFAPGETSATVAVQILDEGAAEADETFDLVLTGISGPAGTALADARGTAIIARSDTGPLSLPLLTVDDVSVSETNEAGTVTFLFRLSAPSANQTSATYSWDYGTAGSQDFGGFSGTIVFAPGETLKSVQVNVIDDAVAEGPETFRLTLGSPTGLVLGRSSATATIIDNDRNERPPLVFVTDTTVNESDGFAHFALTLDRAATTPVTVNFQAATGSAVAGQDFVPTQGSVVFSPGETSATVSVHLLDDAIAEGEERFDLLLTGASGTPGIAVADGRGSALISRSDTAPVSLPTLSVDDVTVAENGPNGTVTFVFRLNATSASQSSVRYSWDYGTAGSQDFEGFSGTMVFAPGETSRAVQVNIIDDALSEQPETFLLTLGSATGLVLARTSATATIIDNDTPGAALAYGPGDDVYVLPNAGTPVTELPGGGIDTIVIAESIGLPANVENLTLYGTGAANGDGNELDNYLRGNDAANVLRGFGGNDTLDGGLGADRLEGGAGNDTYFVNNAAVVVVEALGGGHDVISATVSYTAPIEVEDLFLAGSGDISATGNGLANLLIGNAGNNLLGGLGGNDTLLGAAGNDTLNGGDGFDVVDLTGIGRRGSGFALSGGTLTHTHGAEVEQYIGIEEIRFADGRVVLDAADPAAQVLRLYQAGLGRGPDQGGLNFWIGHLQHGTGNLGSLAQGFLGSDEFAARFGTGLSNAAFVDTLYHNVLGRGPDVGGQTYWEGVLGAGVPRADVLVSFSESPENKQLTAPSVAAGIWDLNENAAVVARIYDTVFGRLPDVGGLSFWRDALDAGAISQREVAASFVGSPEFQAKYGALGNQDFAAALYVNTLDRAPDAGGLAYWTNTLNAGVPRVDVVLDFSESPEHVALTAPSVISESPASYGILFV</sequence>
<evidence type="ECO:0000256" key="3">
    <source>
        <dbReference type="ARBA" id="ARBA00022837"/>
    </source>
</evidence>
<dbReference type="SUPFAM" id="SSF141072">
    <property type="entry name" value="CalX-like"/>
    <property type="match status" value="7"/>
</dbReference>
<feature type="domain" description="Calx-beta" evidence="5">
    <location>
        <begin position="220"/>
        <end position="320"/>
    </location>
</feature>
<dbReference type="InterPro" id="IPR001343">
    <property type="entry name" value="Hemolysn_Ca-bd"/>
</dbReference>
<evidence type="ECO:0000256" key="4">
    <source>
        <dbReference type="ARBA" id="ARBA00023065"/>
    </source>
</evidence>
<feature type="domain" description="Calx-beta" evidence="5">
    <location>
        <begin position="332"/>
        <end position="432"/>
    </location>
</feature>
<dbReference type="Gene3D" id="1.10.3130.20">
    <property type="entry name" value="Phycobilisome linker domain"/>
    <property type="match status" value="2"/>
</dbReference>
<dbReference type="GO" id="GO:0030001">
    <property type="term" value="P:metal ion transport"/>
    <property type="evidence" value="ECO:0007669"/>
    <property type="project" value="TreeGrafter"/>
</dbReference>
<gene>
    <name evidence="6" type="ORF">C8P66_103112</name>
</gene>
<feature type="domain" description="Calx-beta" evidence="5">
    <location>
        <begin position="561"/>
        <end position="661"/>
    </location>
</feature>
<dbReference type="PANTHER" id="PTHR11878:SF65">
    <property type="entry name" value="NA_CA-EXCHANGE PROTEIN, ISOFORM G"/>
    <property type="match status" value="1"/>
</dbReference>
<dbReference type="InterPro" id="IPR051171">
    <property type="entry name" value="CaCA"/>
</dbReference>
<feature type="domain" description="Calx-beta" evidence="5">
    <location>
        <begin position="449"/>
        <end position="549"/>
    </location>
</feature>
<dbReference type="GO" id="GO:0005509">
    <property type="term" value="F:calcium ion binding"/>
    <property type="evidence" value="ECO:0007669"/>
    <property type="project" value="InterPro"/>
</dbReference>
<dbReference type="PROSITE" id="PS00330">
    <property type="entry name" value="HEMOLYSIN_CALCIUM"/>
    <property type="match status" value="2"/>
</dbReference>
<feature type="domain" description="Calx-beta" evidence="5">
    <location>
        <begin position="678"/>
        <end position="778"/>
    </location>
</feature>